<feature type="compositionally biased region" description="Basic residues" evidence="1">
    <location>
        <begin position="158"/>
        <end position="168"/>
    </location>
</feature>
<dbReference type="EMBL" id="MU005580">
    <property type="protein sequence ID" value="KAF2684890.1"/>
    <property type="molecule type" value="Genomic_DNA"/>
</dbReference>
<feature type="compositionally biased region" description="Low complexity" evidence="1">
    <location>
        <begin position="197"/>
        <end position="215"/>
    </location>
</feature>
<sequence>MTPPRERDGERWLPKLGVDPSEYGVNSSPPGSARRKKRSATVLVDDAETSLAKRAKSDASDSNQSPKTPKKRDAPTTDESPPQTNGPVPAAQAPIDYEAIWSQIGDIRDAELEEFIPSAPPQEAVGPPPAAPSPPGTTTTKLGSRKEELITTTATLSKRSKKKKSKAQKKAERAAALAAHERGEGLGHQRSKSPAPESSSREQTSTQQSNSEENQATVSEGQQEEPAPVAQPKLGKGVVAVTRGKREPPTPFPNYAPVSDHAIAEDDPELTKYKAWLIFEAEPCSEEWKFFSLADVITINGDISKKKFKATSYRMQEDKIKHRRSAVEKLFLWYERGPIRKDKKLPSQARYITLIMGAPIGPQSEPTRWGEKIAEFRRIINTMMKGSFIVIKTEIPVCRFTAIGVFHNYMLHLQ</sequence>
<evidence type="ECO:0000313" key="3">
    <source>
        <dbReference type="Proteomes" id="UP000799291"/>
    </source>
</evidence>
<proteinExistence type="predicted"/>
<feature type="compositionally biased region" description="Basic and acidic residues" evidence="1">
    <location>
        <begin position="1"/>
        <end position="13"/>
    </location>
</feature>
<dbReference type="OrthoDB" id="10662204at2759"/>
<gene>
    <name evidence="2" type="ORF">K458DRAFT_388587</name>
</gene>
<reference evidence="2" key="1">
    <citation type="journal article" date="2020" name="Stud. Mycol.">
        <title>101 Dothideomycetes genomes: a test case for predicting lifestyles and emergence of pathogens.</title>
        <authorList>
            <person name="Haridas S."/>
            <person name="Albert R."/>
            <person name="Binder M."/>
            <person name="Bloem J."/>
            <person name="Labutti K."/>
            <person name="Salamov A."/>
            <person name="Andreopoulos B."/>
            <person name="Baker S."/>
            <person name="Barry K."/>
            <person name="Bills G."/>
            <person name="Bluhm B."/>
            <person name="Cannon C."/>
            <person name="Castanera R."/>
            <person name="Culley D."/>
            <person name="Daum C."/>
            <person name="Ezra D."/>
            <person name="Gonzalez J."/>
            <person name="Henrissat B."/>
            <person name="Kuo A."/>
            <person name="Liang C."/>
            <person name="Lipzen A."/>
            <person name="Lutzoni F."/>
            <person name="Magnuson J."/>
            <person name="Mondo S."/>
            <person name="Nolan M."/>
            <person name="Ohm R."/>
            <person name="Pangilinan J."/>
            <person name="Park H.-J."/>
            <person name="Ramirez L."/>
            <person name="Alfaro M."/>
            <person name="Sun H."/>
            <person name="Tritt A."/>
            <person name="Yoshinaga Y."/>
            <person name="Zwiers L.-H."/>
            <person name="Turgeon B."/>
            <person name="Goodwin S."/>
            <person name="Spatafora J."/>
            <person name="Crous P."/>
            <person name="Grigoriev I."/>
        </authorList>
    </citation>
    <scope>NUCLEOTIDE SEQUENCE</scope>
    <source>
        <strain evidence="2">CBS 122367</strain>
    </source>
</reference>
<feature type="region of interest" description="Disordered" evidence="1">
    <location>
        <begin position="1"/>
        <end position="235"/>
    </location>
</feature>
<accession>A0A6G1J3U6</accession>
<dbReference type="AlphaFoldDB" id="A0A6G1J3U6"/>
<dbReference type="Proteomes" id="UP000799291">
    <property type="component" value="Unassembled WGS sequence"/>
</dbReference>
<feature type="compositionally biased region" description="Basic and acidic residues" evidence="1">
    <location>
        <begin position="169"/>
        <end position="187"/>
    </location>
</feature>
<feature type="compositionally biased region" description="Polar residues" evidence="1">
    <location>
        <begin position="77"/>
        <end position="86"/>
    </location>
</feature>
<keyword evidence="3" id="KW-1185">Reference proteome</keyword>
<name>A0A6G1J3U6_9PLEO</name>
<evidence type="ECO:0000256" key="1">
    <source>
        <dbReference type="SAM" id="MobiDB-lite"/>
    </source>
</evidence>
<protein>
    <submittedName>
        <fullName evidence="2">Uncharacterized protein</fullName>
    </submittedName>
</protein>
<evidence type="ECO:0000313" key="2">
    <source>
        <dbReference type="EMBL" id="KAF2684890.1"/>
    </source>
</evidence>
<organism evidence="2 3">
    <name type="scientific">Lentithecium fluviatile CBS 122367</name>
    <dbReference type="NCBI Taxonomy" id="1168545"/>
    <lineage>
        <taxon>Eukaryota</taxon>
        <taxon>Fungi</taxon>
        <taxon>Dikarya</taxon>
        <taxon>Ascomycota</taxon>
        <taxon>Pezizomycotina</taxon>
        <taxon>Dothideomycetes</taxon>
        <taxon>Pleosporomycetidae</taxon>
        <taxon>Pleosporales</taxon>
        <taxon>Massarineae</taxon>
        <taxon>Lentitheciaceae</taxon>
        <taxon>Lentithecium</taxon>
    </lineage>
</organism>
<feature type="compositionally biased region" description="Pro residues" evidence="1">
    <location>
        <begin position="126"/>
        <end position="135"/>
    </location>
</feature>